<organism evidence="2 3">
    <name type="scientific">Alicyclobacillus acidoterrestris (strain ATCC 49025 / DSM 3922 / CIP 106132 / NCIMB 13137 / GD3B)</name>
    <dbReference type="NCBI Taxonomy" id="1356854"/>
    <lineage>
        <taxon>Bacteria</taxon>
        <taxon>Bacillati</taxon>
        <taxon>Bacillota</taxon>
        <taxon>Bacilli</taxon>
        <taxon>Bacillales</taxon>
        <taxon>Alicyclobacillaceae</taxon>
        <taxon>Alicyclobacillus</taxon>
    </lineage>
</organism>
<dbReference type="STRING" id="1356854.N007_02240"/>
<keyword evidence="3" id="KW-1185">Reference proteome</keyword>
<feature type="compositionally biased region" description="Polar residues" evidence="1">
    <location>
        <begin position="1"/>
        <end position="12"/>
    </location>
</feature>
<accession>T0CJE4</accession>
<proteinExistence type="predicted"/>
<evidence type="ECO:0000256" key="1">
    <source>
        <dbReference type="SAM" id="MobiDB-lite"/>
    </source>
</evidence>
<gene>
    <name evidence="2" type="ORF">K1I37_00870</name>
</gene>
<dbReference type="KEGG" id="aaco:K1I37_00870"/>
<protein>
    <submittedName>
        <fullName evidence="2">Uncharacterized protein</fullName>
    </submittedName>
</protein>
<sequence>MKPSDITSTPTGQAADEASRQEPAVTTNEVKAVNRRRKSKRNASAQAPERVPAVVAQNPGMAEGWVKFYTTFSNQL</sequence>
<feature type="region of interest" description="Disordered" evidence="1">
    <location>
        <begin position="1"/>
        <end position="52"/>
    </location>
</feature>
<dbReference type="RefSeq" id="WP_021294954.1">
    <property type="nucleotide sequence ID" value="NZ_AURB01000024.1"/>
</dbReference>
<accession>A0A9E6ZP14</accession>
<name>T0CJE4_ALIAG</name>
<evidence type="ECO:0000313" key="2">
    <source>
        <dbReference type="EMBL" id="UNO49154.1"/>
    </source>
</evidence>
<reference evidence="3" key="1">
    <citation type="journal article" date="2022" name="G3 (Bethesda)">
        <title>Unveiling the complete genome sequence of Alicyclobacillus acidoterrestris DSM 3922T, a taint-producing strain.</title>
        <authorList>
            <person name="Leonardo I.C."/>
            <person name="Barreto Crespo M.T."/>
            <person name="Gaspar F.B."/>
        </authorList>
    </citation>
    <scope>NUCLEOTIDE SEQUENCE [LARGE SCALE GENOMIC DNA]</scope>
    <source>
        <strain evidence="3">DSM 3922</strain>
    </source>
</reference>
<dbReference type="AlphaFoldDB" id="T0CJE4"/>
<evidence type="ECO:0000313" key="3">
    <source>
        <dbReference type="Proteomes" id="UP000829401"/>
    </source>
</evidence>
<dbReference type="EMBL" id="CP080467">
    <property type="protein sequence ID" value="UNO49154.1"/>
    <property type="molecule type" value="Genomic_DNA"/>
</dbReference>
<dbReference type="Proteomes" id="UP000829401">
    <property type="component" value="Chromosome"/>
</dbReference>